<dbReference type="InterPro" id="IPR006935">
    <property type="entry name" value="Helicase/UvrB_N"/>
</dbReference>
<sequence>MSTKGIEMPSGLELYPHNEKAYRKLLDMLSGTRRACIIHPTGTGKAFIAYRYAFDHPNERILWMSPLTYIEQEQEASIRRELPNHEFKNIERMTYQTAMHRAQKGNLDIHADTVIFDEFHHTGAPQWSRGVEGVIECNPDANLIGLSATSIRYSDSGRDMSDELFDGHIASYMSLTDCWVLGILPVPTYVTAGYSINGYIEDLGERIAKEESAGRRAELLADFNELRDCASRAANLPAIFQKYFEGIEKVIVFCPNVFELNEIEKMCPQWFSRVNGNVHTYVVHSSNPFGTSEYDGFKEDDDETAIKLLLCVNQLNEGVHIKGVDAVIMVRRTSSPTIFYQQLGRALTAAGNFEPLVIDLVDNFEMIGIEQIVSMMSESYARLSGENDPEELIPPSAFKVIDHEKDARHLAKNLERRLALRSEKLTIDEKIALWKGL</sequence>
<organism evidence="3 4">
    <name type="scientific">Coprococcus comes ATCC 27758</name>
    <dbReference type="NCBI Taxonomy" id="470146"/>
    <lineage>
        <taxon>Bacteria</taxon>
        <taxon>Bacillati</taxon>
        <taxon>Bacillota</taxon>
        <taxon>Clostridia</taxon>
        <taxon>Lachnospirales</taxon>
        <taxon>Lachnospiraceae</taxon>
        <taxon>Coprococcus</taxon>
    </lineage>
</organism>
<dbReference type="InterPro" id="IPR027417">
    <property type="entry name" value="P-loop_NTPase"/>
</dbReference>
<dbReference type="InterPro" id="IPR050742">
    <property type="entry name" value="Helicase_Restrict-Modif_Enz"/>
</dbReference>
<dbReference type="InterPro" id="IPR014001">
    <property type="entry name" value="Helicase_ATP-bd"/>
</dbReference>
<keyword evidence="3" id="KW-0067">ATP-binding</keyword>
<dbReference type="PROSITE" id="PS51192">
    <property type="entry name" value="HELICASE_ATP_BIND_1"/>
    <property type="match status" value="1"/>
</dbReference>
<proteinExistence type="predicted"/>
<keyword evidence="3" id="KW-0347">Helicase</keyword>
<feature type="domain" description="Helicase C-terminal" evidence="2">
    <location>
        <begin position="239"/>
        <end position="396"/>
    </location>
</feature>
<dbReference type="GO" id="GO:0005524">
    <property type="term" value="F:ATP binding"/>
    <property type="evidence" value="ECO:0007669"/>
    <property type="project" value="InterPro"/>
</dbReference>
<dbReference type="GO" id="GO:0003677">
    <property type="term" value="F:DNA binding"/>
    <property type="evidence" value="ECO:0007669"/>
    <property type="project" value="InterPro"/>
</dbReference>
<feature type="domain" description="Helicase ATP-binding" evidence="1">
    <location>
        <begin position="26"/>
        <end position="168"/>
    </location>
</feature>
<accession>C0BCX6</accession>
<keyword evidence="3" id="KW-0378">Hydrolase</keyword>
<keyword evidence="3" id="KW-0547">Nucleotide-binding</keyword>
<dbReference type="PROSITE" id="PS51194">
    <property type="entry name" value="HELICASE_CTER"/>
    <property type="match status" value="1"/>
</dbReference>
<dbReference type="Proteomes" id="UP000003793">
    <property type="component" value="Unassembled WGS sequence"/>
</dbReference>
<dbReference type="SUPFAM" id="SSF52540">
    <property type="entry name" value="P-loop containing nucleoside triphosphate hydrolases"/>
    <property type="match status" value="1"/>
</dbReference>
<dbReference type="PANTHER" id="PTHR47396">
    <property type="entry name" value="TYPE I RESTRICTION ENZYME ECOKI R PROTEIN"/>
    <property type="match status" value="1"/>
</dbReference>
<dbReference type="GO" id="GO:0005829">
    <property type="term" value="C:cytosol"/>
    <property type="evidence" value="ECO:0007669"/>
    <property type="project" value="TreeGrafter"/>
</dbReference>
<dbReference type="GO" id="GO:0016787">
    <property type="term" value="F:hydrolase activity"/>
    <property type="evidence" value="ECO:0007669"/>
    <property type="project" value="InterPro"/>
</dbReference>
<evidence type="ECO:0000313" key="3">
    <source>
        <dbReference type="EMBL" id="EEG88927.1"/>
    </source>
</evidence>
<comment type="caution">
    <text evidence="3">The sequence shown here is derived from an EMBL/GenBank/DDBJ whole genome shotgun (WGS) entry which is preliminary data.</text>
</comment>
<evidence type="ECO:0000259" key="1">
    <source>
        <dbReference type="PROSITE" id="PS51192"/>
    </source>
</evidence>
<name>C0BCX6_9FIRM</name>
<dbReference type="GO" id="GO:0004386">
    <property type="term" value="F:helicase activity"/>
    <property type="evidence" value="ECO:0007669"/>
    <property type="project" value="UniProtKB-KW"/>
</dbReference>
<reference evidence="3 4" key="2">
    <citation type="submission" date="2009-03" db="EMBL/GenBank/DDBJ databases">
        <title>Draft genome sequence of Coprococcus comes (ATCC 27758).</title>
        <authorList>
            <person name="Sudarsanam P."/>
            <person name="Ley R."/>
            <person name="Guruge J."/>
            <person name="Turnbaugh P.J."/>
            <person name="Mahowald M."/>
            <person name="Liep D."/>
            <person name="Gordon J."/>
        </authorList>
    </citation>
    <scope>NUCLEOTIDE SEQUENCE [LARGE SCALE GENOMIC DNA]</scope>
    <source>
        <strain evidence="3 4">ATCC 27758</strain>
    </source>
</reference>
<dbReference type="InterPro" id="IPR001650">
    <property type="entry name" value="Helicase_C-like"/>
</dbReference>
<protein>
    <submittedName>
        <fullName evidence="3">Helicase C-terminal domain protein</fullName>
    </submittedName>
</protein>
<dbReference type="HOGENOM" id="CLU_626593_0_0_9"/>
<gene>
    <name evidence="3" type="ORF">COPCOM_03017</name>
</gene>
<evidence type="ECO:0000313" key="4">
    <source>
        <dbReference type="Proteomes" id="UP000003793"/>
    </source>
</evidence>
<dbReference type="Pfam" id="PF04851">
    <property type="entry name" value="ResIII"/>
    <property type="match status" value="1"/>
</dbReference>
<dbReference type="Pfam" id="PF00271">
    <property type="entry name" value="Helicase_C"/>
    <property type="match status" value="1"/>
</dbReference>
<dbReference type="Gene3D" id="3.40.50.300">
    <property type="entry name" value="P-loop containing nucleotide triphosphate hydrolases"/>
    <property type="match status" value="2"/>
</dbReference>
<evidence type="ECO:0000259" key="2">
    <source>
        <dbReference type="PROSITE" id="PS51194"/>
    </source>
</evidence>
<reference evidence="3 4" key="1">
    <citation type="submission" date="2009-02" db="EMBL/GenBank/DDBJ databases">
        <authorList>
            <person name="Fulton L."/>
            <person name="Clifton S."/>
            <person name="Fulton B."/>
            <person name="Xu J."/>
            <person name="Minx P."/>
            <person name="Pepin K.H."/>
            <person name="Johnson M."/>
            <person name="Bhonagiri V."/>
            <person name="Nash W.E."/>
            <person name="Mardis E.R."/>
            <person name="Wilson R.K."/>
        </authorList>
    </citation>
    <scope>NUCLEOTIDE SEQUENCE [LARGE SCALE GENOMIC DNA]</scope>
    <source>
        <strain evidence="3 4">ATCC 27758</strain>
    </source>
</reference>
<dbReference type="AlphaFoldDB" id="C0BCX6"/>
<dbReference type="PANTHER" id="PTHR47396:SF1">
    <property type="entry name" value="ATP-DEPENDENT HELICASE IRC3-RELATED"/>
    <property type="match status" value="1"/>
</dbReference>
<dbReference type="EMBL" id="ABVR01000042">
    <property type="protein sequence ID" value="EEG88927.1"/>
    <property type="molecule type" value="Genomic_DNA"/>
</dbReference>